<dbReference type="Proteomes" id="UP000273083">
    <property type="component" value="Unassembled WGS sequence"/>
</dbReference>
<organism evidence="9 10">
    <name type="scientific">Mobilisporobacter senegalensis</name>
    <dbReference type="NCBI Taxonomy" id="1329262"/>
    <lineage>
        <taxon>Bacteria</taxon>
        <taxon>Bacillati</taxon>
        <taxon>Bacillota</taxon>
        <taxon>Clostridia</taxon>
        <taxon>Lachnospirales</taxon>
        <taxon>Lachnospiraceae</taxon>
        <taxon>Mobilisporobacter</taxon>
    </lineage>
</organism>
<keyword evidence="10" id="KW-1185">Reference proteome</keyword>
<dbReference type="SUPFAM" id="SSF161098">
    <property type="entry name" value="MetI-like"/>
    <property type="match status" value="1"/>
</dbReference>
<comment type="similarity">
    <text evidence="7">Belongs to the binding-protein-dependent transport system permease family.</text>
</comment>
<evidence type="ECO:0000313" key="9">
    <source>
        <dbReference type="EMBL" id="ROR27427.1"/>
    </source>
</evidence>
<dbReference type="EMBL" id="RJVG01000006">
    <property type="protein sequence ID" value="ROR27427.1"/>
    <property type="molecule type" value="Genomic_DNA"/>
</dbReference>
<evidence type="ECO:0000256" key="6">
    <source>
        <dbReference type="ARBA" id="ARBA00023136"/>
    </source>
</evidence>
<keyword evidence="4 7" id="KW-0812">Transmembrane</keyword>
<keyword evidence="6 7" id="KW-0472">Membrane</keyword>
<keyword evidence="2 7" id="KW-0813">Transport</keyword>
<reference evidence="9 10" key="1">
    <citation type="submission" date="2018-11" db="EMBL/GenBank/DDBJ databases">
        <title>Genomic Encyclopedia of Type Strains, Phase IV (KMG-IV): sequencing the most valuable type-strain genomes for metagenomic binning, comparative biology and taxonomic classification.</title>
        <authorList>
            <person name="Goeker M."/>
        </authorList>
    </citation>
    <scope>NUCLEOTIDE SEQUENCE [LARGE SCALE GENOMIC DNA]</scope>
    <source>
        <strain evidence="9 10">DSM 26537</strain>
    </source>
</reference>
<dbReference type="InterPro" id="IPR035906">
    <property type="entry name" value="MetI-like_sf"/>
</dbReference>
<feature type="transmembrane region" description="Helical" evidence="7">
    <location>
        <begin position="247"/>
        <end position="268"/>
    </location>
</feature>
<feature type="transmembrane region" description="Helical" evidence="7">
    <location>
        <begin position="81"/>
        <end position="102"/>
    </location>
</feature>
<evidence type="ECO:0000256" key="5">
    <source>
        <dbReference type="ARBA" id="ARBA00022989"/>
    </source>
</evidence>
<keyword evidence="3" id="KW-1003">Cell membrane</keyword>
<dbReference type="PANTHER" id="PTHR43744:SF8">
    <property type="entry name" value="SN-GLYCEROL-3-PHOSPHATE TRANSPORT SYSTEM PERMEASE PROTEIN UGPE"/>
    <property type="match status" value="1"/>
</dbReference>
<dbReference type="CDD" id="cd06261">
    <property type="entry name" value="TM_PBP2"/>
    <property type="match status" value="1"/>
</dbReference>
<dbReference type="GO" id="GO:0005886">
    <property type="term" value="C:plasma membrane"/>
    <property type="evidence" value="ECO:0007669"/>
    <property type="project" value="UniProtKB-SubCell"/>
</dbReference>
<name>A0A3N1XRJ5_9FIRM</name>
<evidence type="ECO:0000256" key="2">
    <source>
        <dbReference type="ARBA" id="ARBA00022448"/>
    </source>
</evidence>
<evidence type="ECO:0000256" key="4">
    <source>
        <dbReference type="ARBA" id="ARBA00022692"/>
    </source>
</evidence>
<evidence type="ECO:0000313" key="10">
    <source>
        <dbReference type="Proteomes" id="UP000273083"/>
    </source>
</evidence>
<dbReference type="RefSeq" id="WP_123609674.1">
    <property type="nucleotide sequence ID" value="NZ_RJVG01000006.1"/>
</dbReference>
<dbReference type="GO" id="GO:0055085">
    <property type="term" value="P:transmembrane transport"/>
    <property type="evidence" value="ECO:0007669"/>
    <property type="project" value="InterPro"/>
</dbReference>
<dbReference type="InterPro" id="IPR000515">
    <property type="entry name" value="MetI-like"/>
</dbReference>
<dbReference type="Pfam" id="PF00528">
    <property type="entry name" value="BPD_transp_1"/>
    <property type="match status" value="1"/>
</dbReference>
<dbReference type="PANTHER" id="PTHR43744">
    <property type="entry name" value="ABC TRANSPORTER PERMEASE PROTEIN MG189-RELATED-RELATED"/>
    <property type="match status" value="1"/>
</dbReference>
<accession>A0A3N1XRJ5</accession>
<gene>
    <name evidence="9" type="ORF">EDD66_106124</name>
</gene>
<protein>
    <submittedName>
        <fullName evidence="9">Carbohydrate ABC transporter membrane protein 2 (CUT1 family)</fullName>
    </submittedName>
</protein>
<evidence type="ECO:0000256" key="3">
    <source>
        <dbReference type="ARBA" id="ARBA00022475"/>
    </source>
</evidence>
<comment type="caution">
    <text evidence="9">The sequence shown here is derived from an EMBL/GenBank/DDBJ whole genome shotgun (WGS) entry which is preliminary data.</text>
</comment>
<feature type="transmembrane region" description="Helical" evidence="7">
    <location>
        <begin position="189"/>
        <end position="211"/>
    </location>
</feature>
<keyword evidence="5 7" id="KW-1133">Transmembrane helix</keyword>
<feature type="transmembrane region" description="Helical" evidence="7">
    <location>
        <begin position="16"/>
        <end position="37"/>
    </location>
</feature>
<evidence type="ECO:0000256" key="1">
    <source>
        <dbReference type="ARBA" id="ARBA00004651"/>
    </source>
</evidence>
<evidence type="ECO:0000256" key="7">
    <source>
        <dbReference type="RuleBase" id="RU363032"/>
    </source>
</evidence>
<dbReference type="AlphaFoldDB" id="A0A3N1XRJ5"/>
<dbReference type="PROSITE" id="PS50928">
    <property type="entry name" value="ABC_TM1"/>
    <property type="match status" value="1"/>
</dbReference>
<sequence>MDFVGKNTRSKKIGRIFLIGFMIIVAIGQLFPLIWLFDFSLAKSGDLFASDLLIIPDPPQWVNYVTAFVDGKVLKYLFNSIIVNVITVVATVMISLLVAFACTRMKWKLSKMTMGILLLGMMIPIHATLLPNFILYSKMNLTDSIFALLIPYIAFALPQGIFIMSSFLEGIPKALEEAAVMDGCGIYRIIFQIIFPMMKPAMITISIMTFLNSWNEFTMAMTYLESDKYRTLPFSVLNFAGQYASNYAVQFAVMVLTALPALVVFILLNEQITKGITVGAVKG</sequence>
<dbReference type="Gene3D" id="1.10.3720.10">
    <property type="entry name" value="MetI-like"/>
    <property type="match status" value="1"/>
</dbReference>
<proteinExistence type="inferred from homology"/>
<comment type="subcellular location">
    <subcellularLocation>
        <location evidence="1 7">Cell membrane</location>
        <topology evidence="1 7">Multi-pass membrane protein</topology>
    </subcellularLocation>
</comment>
<feature type="transmembrane region" description="Helical" evidence="7">
    <location>
        <begin position="114"/>
        <end position="134"/>
    </location>
</feature>
<evidence type="ECO:0000259" key="8">
    <source>
        <dbReference type="PROSITE" id="PS50928"/>
    </source>
</evidence>
<feature type="domain" description="ABC transmembrane type-1" evidence="8">
    <location>
        <begin position="77"/>
        <end position="268"/>
    </location>
</feature>
<dbReference type="OrthoDB" id="9793448at2"/>
<feature type="transmembrane region" description="Helical" evidence="7">
    <location>
        <begin position="146"/>
        <end position="168"/>
    </location>
</feature>